<dbReference type="Proteomes" id="UP001218218">
    <property type="component" value="Unassembled WGS sequence"/>
</dbReference>
<comment type="caution">
    <text evidence="2">The sequence shown here is derived from an EMBL/GenBank/DDBJ whole genome shotgun (WGS) entry which is preliminary data.</text>
</comment>
<proteinExistence type="predicted"/>
<dbReference type="EMBL" id="JARIHO010000015">
    <property type="protein sequence ID" value="KAJ7349628.1"/>
    <property type="molecule type" value="Genomic_DNA"/>
</dbReference>
<sequence>MADPDDWKRVMRQSWSWVFWCVPDRYQQKLANPWILPSVNKFLSNITNENWDITPNHSNLVETAHTGHNTEMSTGVALLTRILQAQERDNIIVGELTQFKQNGILHQQFNGMTLESFIPNFGIPPFHSGSRYDLPLLPPPKSPPPSMAHAVPAEPTTTRKCKAKEPEVDERDIIAGGRATHSRVKSQG</sequence>
<evidence type="ECO:0000256" key="1">
    <source>
        <dbReference type="SAM" id="MobiDB-lite"/>
    </source>
</evidence>
<evidence type="ECO:0000313" key="2">
    <source>
        <dbReference type="EMBL" id="KAJ7349628.1"/>
    </source>
</evidence>
<dbReference type="AlphaFoldDB" id="A0AAD7A4Y6"/>
<keyword evidence="3" id="KW-1185">Reference proteome</keyword>
<accession>A0AAD7A4Y6</accession>
<protein>
    <submittedName>
        <fullName evidence="2">Uncharacterized protein</fullName>
    </submittedName>
</protein>
<evidence type="ECO:0000313" key="3">
    <source>
        <dbReference type="Proteomes" id="UP001218218"/>
    </source>
</evidence>
<name>A0AAD7A4Y6_9AGAR</name>
<feature type="region of interest" description="Disordered" evidence="1">
    <location>
        <begin position="137"/>
        <end position="188"/>
    </location>
</feature>
<gene>
    <name evidence="2" type="ORF">DFH08DRAFT_806979</name>
</gene>
<feature type="compositionally biased region" description="Pro residues" evidence="1">
    <location>
        <begin position="137"/>
        <end position="146"/>
    </location>
</feature>
<reference evidence="2" key="1">
    <citation type="submission" date="2023-03" db="EMBL/GenBank/DDBJ databases">
        <title>Massive genome expansion in bonnet fungi (Mycena s.s.) driven by repeated elements and novel gene families across ecological guilds.</title>
        <authorList>
            <consortium name="Lawrence Berkeley National Laboratory"/>
            <person name="Harder C.B."/>
            <person name="Miyauchi S."/>
            <person name="Viragh M."/>
            <person name="Kuo A."/>
            <person name="Thoen E."/>
            <person name="Andreopoulos B."/>
            <person name="Lu D."/>
            <person name="Skrede I."/>
            <person name="Drula E."/>
            <person name="Henrissat B."/>
            <person name="Morin E."/>
            <person name="Kohler A."/>
            <person name="Barry K."/>
            <person name="LaButti K."/>
            <person name="Morin E."/>
            <person name="Salamov A."/>
            <person name="Lipzen A."/>
            <person name="Mereny Z."/>
            <person name="Hegedus B."/>
            <person name="Baldrian P."/>
            <person name="Stursova M."/>
            <person name="Weitz H."/>
            <person name="Taylor A."/>
            <person name="Grigoriev I.V."/>
            <person name="Nagy L.G."/>
            <person name="Martin F."/>
            <person name="Kauserud H."/>
        </authorList>
    </citation>
    <scope>NUCLEOTIDE SEQUENCE</scope>
    <source>
        <strain evidence="2">CBHHK002</strain>
    </source>
</reference>
<organism evidence="2 3">
    <name type="scientific">Mycena albidolilacea</name>
    <dbReference type="NCBI Taxonomy" id="1033008"/>
    <lineage>
        <taxon>Eukaryota</taxon>
        <taxon>Fungi</taxon>
        <taxon>Dikarya</taxon>
        <taxon>Basidiomycota</taxon>
        <taxon>Agaricomycotina</taxon>
        <taxon>Agaricomycetes</taxon>
        <taxon>Agaricomycetidae</taxon>
        <taxon>Agaricales</taxon>
        <taxon>Marasmiineae</taxon>
        <taxon>Mycenaceae</taxon>
        <taxon>Mycena</taxon>
    </lineage>
</organism>